<protein>
    <recommendedName>
        <fullName evidence="4">Outer membrane lipoprotein BamD-like domain-containing protein</fullName>
    </recommendedName>
</protein>
<accession>A0A0K1QEX1</accession>
<evidence type="ECO:0000256" key="1">
    <source>
        <dbReference type="SAM" id="MobiDB-lite"/>
    </source>
</evidence>
<dbReference type="RefSeq" id="WP_146654948.1">
    <property type="nucleotide sequence ID" value="NZ_CP012333.1"/>
</dbReference>
<feature type="compositionally biased region" description="Low complexity" evidence="1">
    <location>
        <begin position="111"/>
        <end position="148"/>
    </location>
</feature>
<organism evidence="2 3">
    <name type="scientific">Labilithrix luteola</name>
    <dbReference type="NCBI Taxonomy" id="1391654"/>
    <lineage>
        <taxon>Bacteria</taxon>
        <taxon>Pseudomonadati</taxon>
        <taxon>Myxococcota</taxon>
        <taxon>Polyangia</taxon>
        <taxon>Polyangiales</taxon>
        <taxon>Labilitrichaceae</taxon>
        <taxon>Labilithrix</taxon>
    </lineage>
</organism>
<feature type="region of interest" description="Disordered" evidence="1">
    <location>
        <begin position="90"/>
        <end position="162"/>
    </location>
</feature>
<dbReference type="STRING" id="1391654.AKJ09_10979"/>
<dbReference type="KEGG" id="llu:AKJ09_10979"/>
<feature type="compositionally biased region" description="Low complexity" evidence="1">
    <location>
        <begin position="90"/>
        <end position="104"/>
    </location>
</feature>
<dbReference type="AlphaFoldDB" id="A0A0K1QEX1"/>
<sequence length="257" mass="26726">MSSEKRIVRLQEDGGSDVARRLLASASEDEMPDDRYRTLVEWGAGAAAHADAAVVRTTRVTPLVKGLGVITLVAASVGIFAYGSSSLPAPSASEPSAAAGGTAAKPVEVGPAPTVADTTTPAPVVTLDDLPNAPSVVRASPSSATASRAGERPAEKKAATDEVSTAEQMKFIDRARTKLRQGDAHGALAVLDDYEKRFPAPAFKAEATVLRVSSLAKVGDRAAAKRLGEAFLNAHPSELYSRRVEAIVRSLDQDGTP</sequence>
<name>A0A0K1QEX1_9BACT</name>
<dbReference type="EMBL" id="CP012333">
    <property type="protein sequence ID" value="AKV04316.1"/>
    <property type="molecule type" value="Genomic_DNA"/>
</dbReference>
<proteinExistence type="predicted"/>
<evidence type="ECO:0000313" key="2">
    <source>
        <dbReference type="EMBL" id="AKV04316.1"/>
    </source>
</evidence>
<gene>
    <name evidence="2" type="ORF">AKJ09_10979</name>
</gene>
<keyword evidence="3" id="KW-1185">Reference proteome</keyword>
<feature type="compositionally biased region" description="Basic and acidic residues" evidence="1">
    <location>
        <begin position="149"/>
        <end position="160"/>
    </location>
</feature>
<evidence type="ECO:0000313" key="3">
    <source>
        <dbReference type="Proteomes" id="UP000064967"/>
    </source>
</evidence>
<reference evidence="2 3" key="1">
    <citation type="submission" date="2015-08" db="EMBL/GenBank/DDBJ databases">
        <authorList>
            <person name="Babu N.S."/>
            <person name="Beckwith C.J."/>
            <person name="Beseler K.G."/>
            <person name="Brison A."/>
            <person name="Carone J.V."/>
            <person name="Caskin T.P."/>
            <person name="Diamond M."/>
            <person name="Durham M.E."/>
            <person name="Foxe J.M."/>
            <person name="Go M."/>
            <person name="Henderson B.A."/>
            <person name="Jones I.B."/>
            <person name="McGettigan J.A."/>
            <person name="Micheletti S.J."/>
            <person name="Nasrallah M.E."/>
            <person name="Ortiz D."/>
            <person name="Piller C.R."/>
            <person name="Privatt S.R."/>
            <person name="Schneider S.L."/>
            <person name="Sharp S."/>
            <person name="Smith T.C."/>
            <person name="Stanton J.D."/>
            <person name="Ullery H.E."/>
            <person name="Wilson R.J."/>
            <person name="Serrano M.G."/>
            <person name="Buck G."/>
            <person name="Lee V."/>
            <person name="Wang Y."/>
            <person name="Carvalho R."/>
            <person name="Voegtly L."/>
            <person name="Shi R."/>
            <person name="Duckworth R."/>
            <person name="Johnson A."/>
            <person name="Loviza R."/>
            <person name="Walstead R."/>
            <person name="Shah Z."/>
            <person name="Kiflezghi M."/>
            <person name="Wade K."/>
            <person name="Ball S.L."/>
            <person name="Bradley K.W."/>
            <person name="Asai D.J."/>
            <person name="Bowman C.A."/>
            <person name="Russell D.A."/>
            <person name="Pope W.H."/>
            <person name="Jacobs-Sera D."/>
            <person name="Hendrix R.W."/>
            <person name="Hatfull G.F."/>
        </authorList>
    </citation>
    <scope>NUCLEOTIDE SEQUENCE [LARGE SCALE GENOMIC DNA]</scope>
    <source>
        <strain evidence="2 3">DSM 27648</strain>
    </source>
</reference>
<dbReference type="Proteomes" id="UP000064967">
    <property type="component" value="Chromosome"/>
</dbReference>
<dbReference type="OrthoDB" id="5538159at2"/>
<evidence type="ECO:0008006" key="4">
    <source>
        <dbReference type="Google" id="ProtNLM"/>
    </source>
</evidence>